<dbReference type="Ensembl" id="ENSPMET00000032064.1">
    <property type="protein sequence ID" value="ENSPMEP00000013059.1"/>
    <property type="gene ID" value="ENSPMEG00000015297.1"/>
</dbReference>
<accession>A0A3B3XDJ6</accession>
<dbReference type="AlphaFoldDB" id="A0A3B3XDJ6"/>
<name>A0A3B3XDJ6_9TELE</name>
<organism evidence="1 2">
    <name type="scientific">Poecilia mexicana</name>
    <dbReference type="NCBI Taxonomy" id="48701"/>
    <lineage>
        <taxon>Eukaryota</taxon>
        <taxon>Metazoa</taxon>
        <taxon>Chordata</taxon>
        <taxon>Craniata</taxon>
        <taxon>Vertebrata</taxon>
        <taxon>Euteleostomi</taxon>
        <taxon>Actinopterygii</taxon>
        <taxon>Neopterygii</taxon>
        <taxon>Teleostei</taxon>
        <taxon>Neoteleostei</taxon>
        <taxon>Acanthomorphata</taxon>
        <taxon>Ovalentaria</taxon>
        <taxon>Atherinomorphae</taxon>
        <taxon>Cyprinodontiformes</taxon>
        <taxon>Poeciliidae</taxon>
        <taxon>Poeciliinae</taxon>
        <taxon>Poecilia</taxon>
    </lineage>
</organism>
<evidence type="ECO:0000313" key="1">
    <source>
        <dbReference type="Ensembl" id="ENSPMEP00000013059.1"/>
    </source>
</evidence>
<reference evidence="1" key="1">
    <citation type="submission" date="2025-08" db="UniProtKB">
        <authorList>
            <consortium name="Ensembl"/>
        </authorList>
    </citation>
    <scope>IDENTIFICATION</scope>
</reference>
<evidence type="ECO:0000313" key="2">
    <source>
        <dbReference type="Proteomes" id="UP000261480"/>
    </source>
</evidence>
<reference evidence="1" key="2">
    <citation type="submission" date="2025-09" db="UniProtKB">
        <authorList>
            <consortium name="Ensembl"/>
        </authorList>
    </citation>
    <scope>IDENTIFICATION</scope>
</reference>
<keyword evidence="2" id="KW-1185">Reference proteome</keyword>
<sequence length="152" mass="15994">MVCGSTIGNSKCIADLQQLLLHRVSDQLCSQSSCSAGQIIGGDGKRSLSGIQRPLQPLLHHQQRLRVGLQQLDVPLQLRLPGVDLLESLSKKTRSCGLGFQSCSLRVLAQGSGLQLDVLGVSVVGTGLCKDGLVIGEPFSRGVFSRAISSSG</sequence>
<proteinExistence type="predicted"/>
<protein>
    <submittedName>
        <fullName evidence="1">Uncharacterized protein</fullName>
    </submittedName>
</protein>
<dbReference type="Proteomes" id="UP000261480">
    <property type="component" value="Unplaced"/>
</dbReference>